<keyword evidence="2" id="KW-1185">Reference proteome</keyword>
<dbReference type="EMBL" id="MU117976">
    <property type="protein sequence ID" value="KAF9651319.1"/>
    <property type="molecule type" value="Genomic_DNA"/>
</dbReference>
<name>A0ACB6ZP16_THEGA</name>
<organism evidence="1 2">
    <name type="scientific">Thelephora ganbajun</name>
    <name type="common">Ganba fungus</name>
    <dbReference type="NCBI Taxonomy" id="370292"/>
    <lineage>
        <taxon>Eukaryota</taxon>
        <taxon>Fungi</taxon>
        <taxon>Dikarya</taxon>
        <taxon>Basidiomycota</taxon>
        <taxon>Agaricomycotina</taxon>
        <taxon>Agaricomycetes</taxon>
        <taxon>Thelephorales</taxon>
        <taxon>Thelephoraceae</taxon>
        <taxon>Thelephora</taxon>
    </lineage>
</organism>
<protein>
    <submittedName>
        <fullName evidence="1">DNA repair helicase</fullName>
    </submittedName>
</protein>
<keyword evidence="1" id="KW-0378">Hydrolase</keyword>
<proteinExistence type="predicted"/>
<accession>A0ACB6ZP16</accession>
<evidence type="ECO:0000313" key="2">
    <source>
        <dbReference type="Proteomes" id="UP000886501"/>
    </source>
</evidence>
<reference evidence="1" key="1">
    <citation type="submission" date="2019-10" db="EMBL/GenBank/DDBJ databases">
        <authorList>
            <consortium name="DOE Joint Genome Institute"/>
            <person name="Kuo A."/>
            <person name="Miyauchi S."/>
            <person name="Kiss E."/>
            <person name="Drula E."/>
            <person name="Kohler A."/>
            <person name="Sanchez-Garcia M."/>
            <person name="Andreopoulos B."/>
            <person name="Barry K.W."/>
            <person name="Bonito G."/>
            <person name="Buee M."/>
            <person name="Carver A."/>
            <person name="Chen C."/>
            <person name="Cichocki N."/>
            <person name="Clum A."/>
            <person name="Culley D."/>
            <person name="Crous P.W."/>
            <person name="Fauchery L."/>
            <person name="Girlanda M."/>
            <person name="Hayes R."/>
            <person name="Keri Z."/>
            <person name="Labutti K."/>
            <person name="Lipzen A."/>
            <person name="Lombard V."/>
            <person name="Magnuson J."/>
            <person name="Maillard F."/>
            <person name="Morin E."/>
            <person name="Murat C."/>
            <person name="Nolan M."/>
            <person name="Ohm R."/>
            <person name="Pangilinan J."/>
            <person name="Pereira M."/>
            <person name="Perotto S."/>
            <person name="Peter M."/>
            <person name="Riley R."/>
            <person name="Sitrit Y."/>
            <person name="Stielow B."/>
            <person name="Szollosi G."/>
            <person name="Zifcakova L."/>
            <person name="Stursova M."/>
            <person name="Spatafora J.W."/>
            <person name="Tedersoo L."/>
            <person name="Vaario L.-M."/>
            <person name="Yamada A."/>
            <person name="Yan M."/>
            <person name="Wang P."/>
            <person name="Xu J."/>
            <person name="Bruns T."/>
            <person name="Baldrian P."/>
            <person name="Vilgalys R."/>
            <person name="Henrissat B."/>
            <person name="Grigoriev I.V."/>
            <person name="Hibbett D."/>
            <person name="Nagy L.G."/>
            <person name="Martin F.M."/>
        </authorList>
    </citation>
    <scope>NUCLEOTIDE SEQUENCE</scope>
    <source>
        <strain evidence="1">P2</strain>
    </source>
</reference>
<reference evidence="1" key="2">
    <citation type="journal article" date="2020" name="Nat. Commun.">
        <title>Large-scale genome sequencing of mycorrhizal fungi provides insights into the early evolution of symbiotic traits.</title>
        <authorList>
            <person name="Miyauchi S."/>
            <person name="Kiss E."/>
            <person name="Kuo A."/>
            <person name="Drula E."/>
            <person name="Kohler A."/>
            <person name="Sanchez-Garcia M."/>
            <person name="Morin E."/>
            <person name="Andreopoulos B."/>
            <person name="Barry K.W."/>
            <person name="Bonito G."/>
            <person name="Buee M."/>
            <person name="Carver A."/>
            <person name="Chen C."/>
            <person name="Cichocki N."/>
            <person name="Clum A."/>
            <person name="Culley D."/>
            <person name="Crous P.W."/>
            <person name="Fauchery L."/>
            <person name="Girlanda M."/>
            <person name="Hayes R.D."/>
            <person name="Keri Z."/>
            <person name="LaButti K."/>
            <person name="Lipzen A."/>
            <person name="Lombard V."/>
            <person name="Magnuson J."/>
            <person name="Maillard F."/>
            <person name="Murat C."/>
            <person name="Nolan M."/>
            <person name="Ohm R.A."/>
            <person name="Pangilinan J."/>
            <person name="Pereira M.F."/>
            <person name="Perotto S."/>
            <person name="Peter M."/>
            <person name="Pfister S."/>
            <person name="Riley R."/>
            <person name="Sitrit Y."/>
            <person name="Stielow J.B."/>
            <person name="Szollosi G."/>
            <person name="Zifcakova L."/>
            <person name="Stursova M."/>
            <person name="Spatafora J.W."/>
            <person name="Tedersoo L."/>
            <person name="Vaario L.M."/>
            <person name="Yamada A."/>
            <person name="Yan M."/>
            <person name="Wang P."/>
            <person name="Xu J."/>
            <person name="Bruns T."/>
            <person name="Baldrian P."/>
            <person name="Vilgalys R."/>
            <person name="Dunand C."/>
            <person name="Henrissat B."/>
            <person name="Grigoriev I.V."/>
            <person name="Hibbett D."/>
            <person name="Nagy L.G."/>
            <person name="Martin F.M."/>
        </authorList>
    </citation>
    <scope>NUCLEOTIDE SEQUENCE</scope>
    <source>
        <strain evidence="1">P2</strain>
    </source>
</reference>
<sequence>MDSRLSLSTPDTFPIFPYDKPYGIQLSLMQHLYRAIEDKAVAIVESPTGTGKTASLLSATISWLLDDHERAKKGYLNHLATNDPNDWVAVQTLNRRRRELEVEEAEYRERLLRARRREEVMKRIARGRVVKRQKLTHSDGKHLPEEDAFLPDDSTEQEFEDNINPKVKALMQRLANNGTSETNAEEPTCTKVYYASRTHSQLAQVIGELHHLGISATVPQTSEEADVHPPTVRVVSLGSRKQLCINKQLIESGGDLDEKCRELLTGKYGSRCVFLPPREDEMQLLEFRDQILAIPKDIEDLATSGKLSSICPYFGSRKAIRQAQLVSLPYNLLLSSVARKALGIDVTNQIIVIDEAHNLISTLLSLSSVVLDADMIRVSVSQLDAYLSKFRLRLSHDHLLCLQKLRVSLNAIQQFTVEWKKVVSGQGASNSRVTEVMSAREFVGGMGKNIEGINLLDIRSYLENSKIARKIASYSDDKTKKEVTPPLHTVEAFLLALASPSDDGRIILNAEASKDRVEIKYQQLNPASHFRELVEASRCVILAGGTMSPIPAVTSQLFPDMDINRIRSFSCGHIIPPSNVLTVVVQKGPRGGQMEFKFNNREDQTLFGELGQLLLNLVNVVPAGMVVFFSSYRILDAVRRLWIADKTLEKIELRKKVFYEPTETAEVESILRDYGNEIQQSRGSGKSNGALLMAVVGAKLSEGLNFTDDLARAVVVVGLPYPNASSPELKERLKYVSNMSKQKGEKEDAGKELYENLCMNAVNQSIGRAIRHQRDWASLVLVDIRYSLPRIQHKLPSWISSGVKVTGTFGTTMKTLGEFYKGKRR</sequence>
<keyword evidence="1" id="KW-0347">Helicase</keyword>
<gene>
    <name evidence="1" type="ORF">BDM02DRAFT_3259124</name>
</gene>
<dbReference type="Proteomes" id="UP000886501">
    <property type="component" value="Unassembled WGS sequence"/>
</dbReference>
<keyword evidence="1" id="KW-0067">ATP-binding</keyword>
<evidence type="ECO:0000313" key="1">
    <source>
        <dbReference type="EMBL" id="KAF9651319.1"/>
    </source>
</evidence>
<keyword evidence="1" id="KW-0547">Nucleotide-binding</keyword>
<comment type="caution">
    <text evidence="1">The sequence shown here is derived from an EMBL/GenBank/DDBJ whole genome shotgun (WGS) entry which is preliminary data.</text>
</comment>